<organism evidence="1 2">
    <name type="scientific">Actinopolymorpha pittospori</name>
    <dbReference type="NCBI Taxonomy" id="648752"/>
    <lineage>
        <taxon>Bacteria</taxon>
        <taxon>Bacillati</taxon>
        <taxon>Actinomycetota</taxon>
        <taxon>Actinomycetes</taxon>
        <taxon>Propionibacteriales</taxon>
        <taxon>Actinopolymorphaceae</taxon>
        <taxon>Actinopolymorpha</taxon>
    </lineage>
</organism>
<accession>A0A927MVF5</accession>
<comment type="caution">
    <text evidence="1">The sequence shown here is derived from an EMBL/GenBank/DDBJ whole genome shotgun (WGS) entry which is preliminary data.</text>
</comment>
<protein>
    <submittedName>
        <fullName evidence="1">Uncharacterized protein</fullName>
    </submittedName>
</protein>
<dbReference type="Proteomes" id="UP000638648">
    <property type="component" value="Unassembled WGS sequence"/>
</dbReference>
<name>A0A927MVF5_9ACTN</name>
<evidence type="ECO:0000313" key="1">
    <source>
        <dbReference type="EMBL" id="MBE1604030.1"/>
    </source>
</evidence>
<keyword evidence="2" id="KW-1185">Reference proteome</keyword>
<dbReference type="AlphaFoldDB" id="A0A927MVF5"/>
<evidence type="ECO:0000313" key="2">
    <source>
        <dbReference type="Proteomes" id="UP000638648"/>
    </source>
</evidence>
<dbReference type="RefSeq" id="WP_192757184.1">
    <property type="nucleotide sequence ID" value="NZ_JADBEM010000001.1"/>
</dbReference>
<gene>
    <name evidence="1" type="ORF">HEB94_000878</name>
</gene>
<proteinExistence type="predicted"/>
<dbReference type="EMBL" id="JADBEM010000001">
    <property type="protein sequence ID" value="MBE1604030.1"/>
    <property type="molecule type" value="Genomic_DNA"/>
</dbReference>
<sequence length="66" mass="7399">MARSTTAAITQNHEWSSTRVTILAFRSSPVAVLTSLIPPTMSMPHSCIESGRWQRWKEDAGRSRGR</sequence>
<reference evidence="1" key="1">
    <citation type="submission" date="2020-10" db="EMBL/GenBank/DDBJ databases">
        <title>Sequencing the genomes of 1000 actinobacteria strains.</title>
        <authorList>
            <person name="Klenk H.-P."/>
        </authorList>
    </citation>
    <scope>NUCLEOTIDE SEQUENCE</scope>
    <source>
        <strain evidence="1">DSM 45354</strain>
    </source>
</reference>